<accession>A0A8J7U289</accession>
<dbReference type="EMBL" id="JAFREP010000008">
    <property type="protein sequence ID" value="MBO1319038.1"/>
    <property type="molecule type" value="Genomic_DNA"/>
</dbReference>
<evidence type="ECO:0000256" key="4">
    <source>
        <dbReference type="ARBA" id="ARBA00022448"/>
    </source>
</evidence>
<keyword evidence="8 11" id="KW-1133">Transmembrane helix</keyword>
<keyword evidence="6 11" id="KW-0812">Transmembrane</keyword>
<dbReference type="InterPro" id="IPR003849">
    <property type="entry name" value="Preprotein_translocase_YajC"/>
</dbReference>
<evidence type="ECO:0000256" key="8">
    <source>
        <dbReference type="ARBA" id="ARBA00022989"/>
    </source>
</evidence>
<evidence type="ECO:0000313" key="12">
    <source>
        <dbReference type="EMBL" id="MBO1319038.1"/>
    </source>
</evidence>
<keyword evidence="7" id="KW-0653">Protein transport</keyword>
<evidence type="ECO:0000256" key="1">
    <source>
        <dbReference type="ARBA" id="ARBA00004162"/>
    </source>
</evidence>
<comment type="similarity">
    <text evidence="2">Belongs to the YajC family.</text>
</comment>
<dbReference type="NCBIfam" id="TIGR00739">
    <property type="entry name" value="yajC"/>
    <property type="match status" value="1"/>
</dbReference>
<dbReference type="Pfam" id="PF02699">
    <property type="entry name" value="YajC"/>
    <property type="match status" value="1"/>
</dbReference>
<dbReference type="RefSeq" id="WP_207858859.1">
    <property type="nucleotide sequence ID" value="NZ_JAFREP010000008.1"/>
</dbReference>
<dbReference type="GO" id="GO:0015031">
    <property type="term" value="P:protein transport"/>
    <property type="evidence" value="ECO:0007669"/>
    <property type="project" value="UniProtKB-KW"/>
</dbReference>
<dbReference type="GO" id="GO:0005886">
    <property type="term" value="C:plasma membrane"/>
    <property type="evidence" value="ECO:0007669"/>
    <property type="project" value="UniProtKB-SubCell"/>
</dbReference>
<evidence type="ECO:0000256" key="2">
    <source>
        <dbReference type="ARBA" id="ARBA00006742"/>
    </source>
</evidence>
<evidence type="ECO:0000313" key="13">
    <source>
        <dbReference type="Proteomes" id="UP000664417"/>
    </source>
</evidence>
<evidence type="ECO:0000256" key="11">
    <source>
        <dbReference type="SAM" id="Phobius"/>
    </source>
</evidence>
<dbReference type="PANTHER" id="PTHR33909:SF1">
    <property type="entry name" value="SEC TRANSLOCON ACCESSORY COMPLEX SUBUNIT YAJC"/>
    <property type="match status" value="1"/>
</dbReference>
<name>A0A8J7U289_9BACT</name>
<dbReference type="PANTHER" id="PTHR33909">
    <property type="entry name" value="SEC TRANSLOCON ACCESSORY COMPLEX SUBUNIT YAJC"/>
    <property type="match status" value="1"/>
</dbReference>
<keyword evidence="10 11" id="KW-0472">Membrane</keyword>
<comment type="caution">
    <text evidence="12">The sequence shown here is derived from an EMBL/GenBank/DDBJ whole genome shotgun (WGS) entry which is preliminary data.</text>
</comment>
<protein>
    <recommendedName>
        <fullName evidence="3">Sec translocon accessory complex subunit YajC</fullName>
    </recommendedName>
</protein>
<proteinExistence type="inferred from homology"/>
<gene>
    <name evidence="12" type="primary">yajC</name>
    <name evidence="12" type="ORF">J3U88_11265</name>
</gene>
<organism evidence="12 13">
    <name type="scientific">Acanthopleuribacter pedis</name>
    <dbReference type="NCBI Taxonomy" id="442870"/>
    <lineage>
        <taxon>Bacteria</taxon>
        <taxon>Pseudomonadati</taxon>
        <taxon>Acidobacteriota</taxon>
        <taxon>Holophagae</taxon>
        <taxon>Acanthopleuribacterales</taxon>
        <taxon>Acanthopleuribacteraceae</taxon>
        <taxon>Acanthopleuribacter</taxon>
    </lineage>
</organism>
<keyword evidence="4" id="KW-0813">Transport</keyword>
<evidence type="ECO:0000256" key="10">
    <source>
        <dbReference type="ARBA" id="ARBA00023136"/>
    </source>
</evidence>
<dbReference type="PRINTS" id="PR01853">
    <property type="entry name" value="YAJCTRNLCASE"/>
</dbReference>
<keyword evidence="9" id="KW-0811">Translocation</keyword>
<evidence type="ECO:0000256" key="7">
    <source>
        <dbReference type="ARBA" id="ARBA00022927"/>
    </source>
</evidence>
<feature type="transmembrane region" description="Helical" evidence="11">
    <location>
        <begin position="18"/>
        <end position="36"/>
    </location>
</feature>
<sequence length="108" mass="12226">MWLNLAFFYFEGGGAPPLWFQIAPIVGMIAIFYFLIMRPQIKQQKEQQRYVDNLKKGDKVITSGGVWGEIDSVDQQVVILKVHDKTKIKMTRSAITGPQPLNDEGASK</sequence>
<comment type="subcellular location">
    <subcellularLocation>
        <location evidence="1">Cell membrane</location>
        <topology evidence="1">Single-pass membrane protein</topology>
    </subcellularLocation>
</comment>
<dbReference type="SMART" id="SM01323">
    <property type="entry name" value="YajC"/>
    <property type="match status" value="1"/>
</dbReference>
<reference evidence="12" key="1">
    <citation type="submission" date="2021-03" db="EMBL/GenBank/DDBJ databases">
        <authorList>
            <person name="Wang G."/>
        </authorList>
    </citation>
    <scope>NUCLEOTIDE SEQUENCE</scope>
    <source>
        <strain evidence="12">KCTC 12899</strain>
    </source>
</reference>
<dbReference type="AlphaFoldDB" id="A0A8J7U289"/>
<keyword evidence="5" id="KW-1003">Cell membrane</keyword>
<evidence type="ECO:0000256" key="6">
    <source>
        <dbReference type="ARBA" id="ARBA00022692"/>
    </source>
</evidence>
<evidence type="ECO:0000256" key="3">
    <source>
        <dbReference type="ARBA" id="ARBA00014962"/>
    </source>
</evidence>
<dbReference type="Proteomes" id="UP000664417">
    <property type="component" value="Unassembled WGS sequence"/>
</dbReference>
<evidence type="ECO:0000256" key="9">
    <source>
        <dbReference type="ARBA" id="ARBA00023010"/>
    </source>
</evidence>
<evidence type="ECO:0000256" key="5">
    <source>
        <dbReference type="ARBA" id="ARBA00022475"/>
    </source>
</evidence>
<keyword evidence="13" id="KW-1185">Reference proteome</keyword>